<reference evidence="1 2" key="1">
    <citation type="journal article" date="2019" name="ISME J.">
        <title>Genome analyses of uncultured TG2/ZB3 bacteria in 'Margulisbacteria' specifically attached to ectosymbiotic spirochetes of protists in the termite gut.</title>
        <authorList>
            <person name="Utami Y.D."/>
            <person name="Kuwahara H."/>
            <person name="Igai K."/>
            <person name="Murakami T."/>
            <person name="Sugaya K."/>
            <person name="Morikawa T."/>
            <person name="Nagura Y."/>
            <person name="Yuki M."/>
            <person name="Deevong P."/>
            <person name="Inoue T."/>
            <person name="Kihara K."/>
            <person name="Lo N."/>
            <person name="Yamada A."/>
            <person name="Ohkuma M."/>
            <person name="Hongoh Y."/>
        </authorList>
    </citation>
    <scope>NUCLEOTIDE SEQUENCE [LARGE SCALE GENOMIC DNA]</scope>
    <source>
        <strain evidence="1">NkOx7-01</strain>
    </source>
</reference>
<evidence type="ECO:0000313" key="2">
    <source>
        <dbReference type="Proteomes" id="UP000269352"/>
    </source>
</evidence>
<sequence>MKFLSCSFKVDNNKYSLATPNLPISIPSEKTDSFYGQQDELDHGKAPFSPNGAIPAPYIVLTSFEPSNYTADQFDGAPGKSVKIGTAEFKIYDNNGTKEVYRKTQEGSVELFKPPYILHGERYAIDEDNMLAKELTGDWPDDSKQKGLNYNESTYKAIGGNVYRNHGGIITQYSPSDSSSNIYAVDNKLYFIDNGELKQTISKETFENADDTGITHSGATYKAVNGQIYRNDGKSILPMPATNGVVTIGNTNYSIDPESGVLLKADSSAITTVIDKWNATTNGIENLGIVYKVLFIDGKAEVYQQPKDGSASITKFEPNQGRDTYIIGGTYYKIEGKDEAALLAETTASKTLNTLKADIRTGFFNYLNTTDRFGEPVPPVGNVTDLNFELNHPKWGLSADISAYLAEETINNFRDMFKINDLLVKFYNKQDIFSVKLGISDFDQKDSLSNLFIKAYDPADAGFSARLNFGGMGLEVAGTLPIGQNGQVSIEDYRLGVKLFYEGLDDALRIALFANTEELGSQGTKAFRAGAEATYTTELGKHFKLLVSVFGNYLQVSKDGLNLSVVSEMTDGDLLWNDDGTPVWNNPDGAPVEIQGSDGNTYKKPARDNAGDIIYTDADGNISPGAIEVLDSAGQLIQITNSHPLYNSLKGDPQYEVYYMYERTGDQAREQIPTGKYSVSETGTIDKYQSGFEGGLGAQFLVHGVPLGKRLSLNAGLGLDLGFSIYNTNEGYVITSHENNPDVATEKNYNTTSFTLGIPAFVQLNFGKMGRFNPYFIAQNRFEMGFINQEENSNPNNPKITNRLFLGFGTTIGN</sequence>
<gene>
    <name evidence="1" type="ORF">NO1_1707</name>
</gene>
<protein>
    <submittedName>
        <fullName evidence="1">Uncharacterized protein</fullName>
    </submittedName>
</protein>
<dbReference type="Proteomes" id="UP000269352">
    <property type="component" value="Unassembled WGS sequence"/>
</dbReference>
<accession>A0A388TCG7</accession>
<name>A0A388TCG7_TERA1</name>
<keyword evidence="2" id="KW-1185">Reference proteome</keyword>
<evidence type="ECO:0000313" key="1">
    <source>
        <dbReference type="EMBL" id="GBR74550.1"/>
    </source>
</evidence>
<dbReference type="EMBL" id="BGZN01000054">
    <property type="protein sequence ID" value="GBR74550.1"/>
    <property type="molecule type" value="Genomic_DNA"/>
</dbReference>
<dbReference type="AlphaFoldDB" id="A0A388TCG7"/>
<proteinExistence type="predicted"/>
<comment type="caution">
    <text evidence="1">The sequence shown here is derived from an EMBL/GenBank/DDBJ whole genome shotgun (WGS) entry which is preliminary data.</text>
</comment>
<organism evidence="1 2">
    <name type="scientific">Termititenax aidoneus</name>
    <dbReference type="NCBI Taxonomy" id="2218524"/>
    <lineage>
        <taxon>Bacteria</taxon>
        <taxon>Bacillati</taxon>
        <taxon>Candidatus Margulisiibacteriota</taxon>
        <taxon>Candidatus Termititenacia</taxon>
        <taxon>Candidatus Termititenacales</taxon>
        <taxon>Candidatus Termititenacaceae</taxon>
        <taxon>Candidatus Termititenax</taxon>
    </lineage>
</organism>